<dbReference type="GO" id="GO:0003723">
    <property type="term" value="F:RNA binding"/>
    <property type="evidence" value="ECO:0007669"/>
    <property type="project" value="UniProtKB-UniRule"/>
</dbReference>
<dbReference type="GO" id="GO:0003743">
    <property type="term" value="F:translation initiation factor activity"/>
    <property type="evidence" value="ECO:0007669"/>
    <property type="project" value="UniProtKB-UniRule"/>
</dbReference>
<keyword evidence="4" id="KW-1185">Reference proteome</keyword>
<proteinExistence type="inferred from homology"/>
<reference evidence="3 4" key="1">
    <citation type="journal article" date="2016" name="Nat. Commun.">
        <title>Extremotolerant tardigrade genome and improved radiotolerance of human cultured cells by tardigrade-unique protein.</title>
        <authorList>
            <person name="Hashimoto T."/>
            <person name="Horikawa D.D."/>
            <person name="Saito Y."/>
            <person name="Kuwahara H."/>
            <person name="Kozuka-Hata H."/>
            <person name="Shin-I T."/>
            <person name="Minakuchi Y."/>
            <person name="Ohishi K."/>
            <person name="Motoyama A."/>
            <person name="Aizu T."/>
            <person name="Enomoto A."/>
            <person name="Kondo K."/>
            <person name="Tanaka S."/>
            <person name="Hara Y."/>
            <person name="Koshikawa S."/>
            <person name="Sagara H."/>
            <person name="Miura T."/>
            <person name="Yokobori S."/>
            <person name="Miyagawa K."/>
            <person name="Suzuki Y."/>
            <person name="Kubo T."/>
            <person name="Oyama M."/>
            <person name="Kohara Y."/>
            <person name="Fujiyama A."/>
            <person name="Arakawa K."/>
            <person name="Katayama T."/>
            <person name="Toyoda A."/>
            <person name="Kunieda T."/>
        </authorList>
    </citation>
    <scope>NUCLEOTIDE SEQUENCE [LARGE SCALE GENOMIC DNA]</scope>
    <source>
        <strain evidence="3 4">YOKOZUNA-1</strain>
    </source>
</reference>
<keyword evidence="1" id="KW-0396">Initiation factor</keyword>
<gene>
    <name evidence="3" type="primary">RvY_13748-1</name>
    <name evidence="3" type="synonym">RvY_13748.1</name>
    <name evidence="3" type="ORF">RvY_13748</name>
</gene>
<comment type="subcellular location">
    <subcellularLocation>
        <location evidence="1">Cytoplasm</location>
    </subcellularLocation>
</comment>
<accession>A0A1D1VWE2</accession>
<comment type="caution">
    <text evidence="3">The sequence shown here is derived from an EMBL/GenBank/DDBJ whole genome shotgun (WGS) entry which is preliminary data.</text>
</comment>
<dbReference type="Proteomes" id="UP000186922">
    <property type="component" value="Unassembled WGS sequence"/>
</dbReference>
<dbReference type="InterPro" id="IPR036388">
    <property type="entry name" value="WH-like_DNA-bd_sf"/>
</dbReference>
<dbReference type="Pfam" id="PF10075">
    <property type="entry name" value="CSN8_PSD8_EIF3K"/>
    <property type="match status" value="1"/>
</dbReference>
<dbReference type="AlphaFoldDB" id="A0A1D1VWE2"/>
<dbReference type="InterPro" id="IPR036390">
    <property type="entry name" value="WH_DNA-bd_sf"/>
</dbReference>
<sequence length="230" mass="26333">MANRGMNHSLQSLKTDIAKINQSGIDKYNPHNSRLMEEYVDAQAMENDYDLEANLLLLKLYQLNPVGYAGPRASFVTKILLKALMQLPKNDFQICKALMEPELMRVIKIQDVMRLATILETCRFEFFWEELPKCRDTLSGVEGFDAAIQNYICSVVERSNQSIYERQLNAYLGKLPSDRFRRLVEERGWKFAGNGVIFIRDQTSNVKPRKIVETIDFADVATILSAAARS</sequence>
<dbReference type="STRING" id="947166.A0A1D1VWE2"/>
<feature type="domain" description="CSN8/PSMD8/EIF3K" evidence="2">
    <location>
        <begin position="74"/>
        <end position="208"/>
    </location>
</feature>
<name>A0A1D1VWE2_RAMVA</name>
<dbReference type="SUPFAM" id="SSF46785">
    <property type="entry name" value="Winged helix' DNA-binding domain"/>
    <property type="match status" value="1"/>
</dbReference>
<comment type="subunit">
    <text evidence="1">Component of the eukaryotic translation initiation factor 3 (eIF-3) complex.</text>
</comment>
<protein>
    <recommendedName>
        <fullName evidence="1">Eukaryotic translation initiation factor 3 subunit K</fullName>
        <shortName evidence="1">eIF3k</shortName>
    </recommendedName>
    <alternativeName>
        <fullName evidence="1">eIF-3 p25</fullName>
    </alternativeName>
</protein>
<evidence type="ECO:0000313" key="3">
    <source>
        <dbReference type="EMBL" id="GAV03304.1"/>
    </source>
</evidence>
<dbReference type="SUPFAM" id="SSF48371">
    <property type="entry name" value="ARM repeat"/>
    <property type="match status" value="1"/>
</dbReference>
<evidence type="ECO:0000259" key="2">
    <source>
        <dbReference type="Pfam" id="PF10075"/>
    </source>
</evidence>
<keyword evidence="1" id="KW-0648">Protein biosynthesis</keyword>
<dbReference type="InterPro" id="IPR009374">
    <property type="entry name" value="eIF3k"/>
</dbReference>
<dbReference type="GO" id="GO:0033290">
    <property type="term" value="C:eukaryotic 48S preinitiation complex"/>
    <property type="evidence" value="ECO:0007669"/>
    <property type="project" value="UniProtKB-UniRule"/>
</dbReference>
<organism evidence="3 4">
    <name type="scientific">Ramazzottius varieornatus</name>
    <name type="common">Water bear</name>
    <name type="synonym">Tardigrade</name>
    <dbReference type="NCBI Taxonomy" id="947166"/>
    <lineage>
        <taxon>Eukaryota</taxon>
        <taxon>Metazoa</taxon>
        <taxon>Ecdysozoa</taxon>
        <taxon>Tardigrada</taxon>
        <taxon>Eutardigrada</taxon>
        <taxon>Parachela</taxon>
        <taxon>Hypsibioidea</taxon>
        <taxon>Ramazzottiidae</taxon>
        <taxon>Ramazzottius</taxon>
    </lineage>
</organism>
<dbReference type="EMBL" id="BDGG01000009">
    <property type="protein sequence ID" value="GAV03304.1"/>
    <property type="molecule type" value="Genomic_DNA"/>
</dbReference>
<evidence type="ECO:0000256" key="1">
    <source>
        <dbReference type="HAMAP-Rule" id="MF_03010"/>
    </source>
</evidence>
<comment type="similarity">
    <text evidence="1">Belongs to the eIF-3 subunit K family.</text>
</comment>
<comment type="function">
    <text evidence="1">Component of the eukaryotic translation initiation factor 3 (eIF-3) complex, which is involved in protein synthesis of a specialized repertoire of mRNAs and, together with other initiation factors, stimulates binding of mRNA and methionyl-tRNAi to the 40S ribosome. The eIF-3 complex specifically targets and initiates translation of a subset of mRNAs involved in cell proliferation.</text>
</comment>
<dbReference type="GO" id="GO:0005852">
    <property type="term" value="C:eukaryotic translation initiation factor 3 complex"/>
    <property type="evidence" value="ECO:0007669"/>
    <property type="project" value="UniProtKB-UniRule"/>
</dbReference>
<dbReference type="GO" id="GO:0001732">
    <property type="term" value="P:formation of cytoplasmic translation initiation complex"/>
    <property type="evidence" value="ECO:0007669"/>
    <property type="project" value="UniProtKB-UniRule"/>
</dbReference>
<dbReference type="InterPro" id="IPR016020">
    <property type="entry name" value="Transl_init_fac_sub12_N_euk"/>
</dbReference>
<dbReference type="GO" id="GO:0043022">
    <property type="term" value="F:ribosome binding"/>
    <property type="evidence" value="ECO:0007669"/>
    <property type="project" value="InterPro"/>
</dbReference>
<dbReference type="InterPro" id="IPR016024">
    <property type="entry name" value="ARM-type_fold"/>
</dbReference>
<dbReference type="InterPro" id="IPR033464">
    <property type="entry name" value="CSN8_PSD8_EIF3K"/>
</dbReference>
<dbReference type="PANTHER" id="PTHR13022:SF0">
    <property type="entry name" value="EUKARYOTIC TRANSLATION INITIATION FACTOR 3 SUBUNIT K"/>
    <property type="match status" value="1"/>
</dbReference>
<dbReference type="HAMAP" id="MF_03010">
    <property type="entry name" value="eIF3k"/>
    <property type="match status" value="1"/>
</dbReference>
<dbReference type="PANTHER" id="PTHR13022">
    <property type="entry name" value="EUKARYOTIC TRANSLATION INITIATION FACTOR 3 SUBUNIT 11"/>
    <property type="match status" value="1"/>
</dbReference>
<dbReference type="GO" id="GO:0016282">
    <property type="term" value="C:eukaryotic 43S preinitiation complex"/>
    <property type="evidence" value="ECO:0007669"/>
    <property type="project" value="UniProtKB-UniRule"/>
</dbReference>
<keyword evidence="1" id="KW-0963">Cytoplasm</keyword>
<dbReference type="GO" id="GO:0006446">
    <property type="term" value="P:regulation of translational initiation"/>
    <property type="evidence" value="ECO:0007669"/>
    <property type="project" value="InterPro"/>
</dbReference>
<dbReference type="Gene3D" id="1.25.40.250">
    <property type="entry name" value="ARM repeat, domain 1"/>
    <property type="match status" value="1"/>
</dbReference>
<dbReference type="Gene3D" id="1.10.10.10">
    <property type="entry name" value="Winged helix-like DNA-binding domain superfamily/Winged helix DNA-binding domain"/>
    <property type="match status" value="1"/>
</dbReference>
<evidence type="ECO:0000313" key="4">
    <source>
        <dbReference type="Proteomes" id="UP000186922"/>
    </source>
</evidence>
<dbReference type="OrthoDB" id="337745at2759"/>